<dbReference type="AlphaFoldDB" id="A0A0C3QGT3"/>
<dbReference type="OrthoDB" id="3241447at2759"/>
<evidence type="ECO:0000313" key="2">
    <source>
        <dbReference type="EMBL" id="KIO25631.1"/>
    </source>
</evidence>
<evidence type="ECO:0000256" key="1">
    <source>
        <dbReference type="SAM" id="MobiDB-lite"/>
    </source>
</evidence>
<keyword evidence="3" id="KW-1185">Reference proteome</keyword>
<protein>
    <submittedName>
        <fullName evidence="2">Uncharacterized protein</fullName>
    </submittedName>
</protein>
<accession>A0A0C3QGT3</accession>
<reference evidence="2 3" key="1">
    <citation type="submission" date="2014-04" db="EMBL/GenBank/DDBJ databases">
        <authorList>
            <consortium name="DOE Joint Genome Institute"/>
            <person name="Kuo A."/>
            <person name="Girlanda M."/>
            <person name="Perotto S."/>
            <person name="Kohler A."/>
            <person name="Nagy L.G."/>
            <person name="Floudas D."/>
            <person name="Copeland A."/>
            <person name="Barry K.W."/>
            <person name="Cichocki N."/>
            <person name="Veneault-Fourrey C."/>
            <person name="LaButti K."/>
            <person name="Lindquist E.A."/>
            <person name="Lipzen A."/>
            <person name="Lundell T."/>
            <person name="Morin E."/>
            <person name="Murat C."/>
            <person name="Sun H."/>
            <person name="Tunlid A."/>
            <person name="Henrissat B."/>
            <person name="Grigoriev I.V."/>
            <person name="Hibbett D.S."/>
            <person name="Martin F."/>
            <person name="Nordberg H.P."/>
            <person name="Cantor M.N."/>
            <person name="Hua S.X."/>
        </authorList>
    </citation>
    <scope>NUCLEOTIDE SEQUENCE [LARGE SCALE GENOMIC DNA]</scope>
    <source>
        <strain evidence="2 3">MUT 4182</strain>
    </source>
</reference>
<evidence type="ECO:0000313" key="3">
    <source>
        <dbReference type="Proteomes" id="UP000054248"/>
    </source>
</evidence>
<dbReference type="EMBL" id="KN823038">
    <property type="protein sequence ID" value="KIO25631.1"/>
    <property type="molecule type" value="Genomic_DNA"/>
</dbReference>
<organism evidence="2 3">
    <name type="scientific">Tulasnella calospora MUT 4182</name>
    <dbReference type="NCBI Taxonomy" id="1051891"/>
    <lineage>
        <taxon>Eukaryota</taxon>
        <taxon>Fungi</taxon>
        <taxon>Dikarya</taxon>
        <taxon>Basidiomycota</taxon>
        <taxon>Agaricomycotina</taxon>
        <taxon>Agaricomycetes</taxon>
        <taxon>Cantharellales</taxon>
        <taxon>Tulasnellaceae</taxon>
        <taxon>Tulasnella</taxon>
    </lineage>
</organism>
<dbReference type="HOGENOM" id="CLU_1020119_0_0_1"/>
<name>A0A0C3QGT3_9AGAM</name>
<feature type="region of interest" description="Disordered" evidence="1">
    <location>
        <begin position="44"/>
        <end position="71"/>
    </location>
</feature>
<reference evidence="3" key="2">
    <citation type="submission" date="2015-01" db="EMBL/GenBank/DDBJ databases">
        <title>Evolutionary Origins and Diversification of the Mycorrhizal Mutualists.</title>
        <authorList>
            <consortium name="DOE Joint Genome Institute"/>
            <consortium name="Mycorrhizal Genomics Consortium"/>
            <person name="Kohler A."/>
            <person name="Kuo A."/>
            <person name="Nagy L.G."/>
            <person name="Floudas D."/>
            <person name="Copeland A."/>
            <person name="Barry K.W."/>
            <person name="Cichocki N."/>
            <person name="Veneault-Fourrey C."/>
            <person name="LaButti K."/>
            <person name="Lindquist E.A."/>
            <person name="Lipzen A."/>
            <person name="Lundell T."/>
            <person name="Morin E."/>
            <person name="Murat C."/>
            <person name="Riley R."/>
            <person name="Ohm R."/>
            <person name="Sun H."/>
            <person name="Tunlid A."/>
            <person name="Henrissat B."/>
            <person name="Grigoriev I.V."/>
            <person name="Hibbett D.S."/>
            <person name="Martin F."/>
        </authorList>
    </citation>
    <scope>NUCLEOTIDE SEQUENCE [LARGE SCALE GENOMIC DNA]</scope>
    <source>
        <strain evidence="3">MUT 4182</strain>
    </source>
</reference>
<dbReference type="Proteomes" id="UP000054248">
    <property type="component" value="Unassembled WGS sequence"/>
</dbReference>
<sequence length="273" mass="31028">MVEEIIAEHKFDEALDLIRFVDVHVLLHEAFERKRLVEMQKSIRKQTEEGEEDIDDEKGLRSADEDEDDYEIGGNSDVLQDVLQQPAKVISAVAVRASPPSQQAVYPNHHPSTLVQYKLLLNRQTYPLEFHQFVQIPTLVYLIYQIQLPALRGRHEIRPSLQSPGNRTKCFDNERQVGESVINCSHTNVQSDRENGFRGSGADTTVESAVPMGETSVFSGQDKRWRGTRIERTKGFGGPDFVNPSISPRHSVHRPYFSLFYITDLKGPLAVED</sequence>
<gene>
    <name evidence="2" type="ORF">M407DRAFT_8286</name>
</gene>
<proteinExistence type="predicted"/>